<evidence type="ECO:0000259" key="1">
    <source>
        <dbReference type="PROSITE" id="PS50109"/>
    </source>
</evidence>
<keyword evidence="5" id="KW-1185">Reference proteome</keyword>
<sequence length="765" mass="84529">MTDRTLTAAEARTELYDVFRSEGSFAEKAENALQLGREYLGADHGFLTEIDQTNDTWEILVSTDPDAGDFAPGIQLNLESTYCHRTIESESSIALHDAAEQGWEDDPAFTSGGYHCYHGTRLVVDGAPFGTVCFLAQDPRREVFSEGETMFAELIAQLIERELENQRHEREYRQQANLATVLNRVLRHNLRNDMAVIRGRTQIMAEQLADDTHSEIALRNIDKLIQLGEKARELESIVADTSEPQTVDLRALIDRVVTTVSDDNPNATISVECSETVSAQVLRSFEQALFEIVENAATHCGESPTITVRIEPRDDTVEIQVSDDGPGLPKQERDVLTAGAETPLVHGSGLGLWLVNWVVSSHDGTIEPTVTPEGTTMAISIPRGVTPTQSSATELTRPPDEYRAAFQAANDAMVITDTEGRILDANETACETYGLSRSDLLGRTVREFFPDDYDAEAEWQAFQSGAKDRDTVTVIGADGEEHVLEYAGTPNVVPGQNLFIARDITGRVEREAELRMKTQAIDDAPIGMTITDPSQADNPMVYANDRFCELTGYDREEILDQNCRFLQGEDTHADRVRMIRDAIDNEESVSTTIRNYRKDGTGFWNHITIAPVTDDNGALTNWIGFQQDVTDRRKREDALEATTDRLTGIVDAAPNPIFALDTEGRVTQWNDASERVFGYTAAEAVGEPITSLDLHTDAQEAAFEQRFTTVLAGESVSQFEITRQTKSGDSVDLRVSPILLRDGDGEPTGVMVVAEIQNEPAGSDR</sequence>
<dbReference type="AlphaFoldDB" id="A0A8J8P9Z1"/>
<organism evidence="4 5">
    <name type="scientific">Halonotius terrestris</name>
    <dbReference type="NCBI Taxonomy" id="2487750"/>
    <lineage>
        <taxon>Archaea</taxon>
        <taxon>Methanobacteriati</taxon>
        <taxon>Methanobacteriota</taxon>
        <taxon>Stenosarchaea group</taxon>
        <taxon>Halobacteria</taxon>
        <taxon>Halobacteriales</taxon>
        <taxon>Haloferacaceae</taxon>
        <taxon>Halonotius</taxon>
    </lineage>
</organism>
<dbReference type="InterPro" id="IPR000700">
    <property type="entry name" value="PAS-assoc_C"/>
</dbReference>
<gene>
    <name evidence="4" type="ORF">EGH24_05800</name>
</gene>
<dbReference type="NCBIfam" id="TIGR00229">
    <property type="entry name" value="sensory_box"/>
    <property type="match status" value="3"/>
</dbReference>
<dbReference type="SMART" id="SM00065">
    <property type="entry name" value="GAF"/>
    <property type="match status" value="1"/>
</dbReference>
<dbReference type="Gene3D" id="3.30.450.40">
    <property type="match status" value="1"/>
</dbReference>
<dbReference type="SUPFAM" id="SSF55781">
    <property type="entry name" value="GAF domain-like"/>
    <property type="match status" value="1"/>
</dbReference>
<dbReference type="GO" id="GO:0016772">
    <property type="term" value="F:transferase activity, transferring phosphorus-containing groups"/>
    <property type="evidence" value="ECO:0007669"/>
    <property type="project" value="InterPro"/>
</dbReference>
<dbReference type="SMART" id="SM00086">
    <property type="entry name" value="PAC"/>
    <property type="match status" value="2"/>
</dbReference>
<dbReference type="Proteomes" id="UP000705823">
    <property type="component" value="Unassembled WGS sequence"/>
</dbReference>
<evidence type="ECO:0000259" key="2">
    <source>
        <dbReference type="PROSITE" id="PS50112"/>
    </source>
</evidence>
<dbReference type="InterPro" id="IPR004358">
    <property type="entry name" value="Sig_transdc_His_kin-like_C"/>
</dbReference>
<dbReference type="PANTHER" id="PTHR44757:SF2">
    <property type="entry name" value="BIOFILM ARCHITECTURE MAINTENANCE PROTEIN MBAA"/>
    <property type="match status" value="1"/>
</dbReference>
<dbReference type="RefSeq" id="WP_142979213.1">
    <property type="nucleotide sequence ID" value="NZ_RKLU01000002.1"/>
</dbReference>
<feature type="domain" description="PAS" evidence="2">
    <location>
        <begin position="513"/>
        <end position="586"/>
    </location>
</feature>
<name>A0A8J8P9Z1_9EURY</name>
<dbReference type="GO" id="GO:0006355">
    <property type="term" value="P:regulation of DNA-templated transcription"/>
    <property type="evidence" value="ECO:0007669"/>
    <property type="project" value="InterPro"/>
</dbReference>
<dbReference type="PROSITE" id="PS50109">
    <property type="entry name" value="HIS_KIN"/>
    <property type="match status" value="1"/>
</dbReference>
<dbReference type="Gene3D" id="3.30.565.10">
    <property type="entry name" value="Histidine kinase-like ATPase, C-terminal domain"/>
    <property type="match status" value="1"/>
</dbReference>
<dbReference type="SMART" id="SM00387">
    <property type="entry name" value="HATPase_c"/>
    <property type="match status" value="1"/>
</dbReference>
<dbReference type="PROSITE" id="PS50112">
    <property type="entry name" value="PAS"/>
    <property type="match status" value="3"/>
</dbReference>
<dbReference type="InterPro" id="IPR005467">
    <property type="entry name" value="His_kinase_dom"/>
</dbReference>
<dbReference type="InterPro" id="IPR003594">
    <property type="entry name" value="HATPase_dom"/>
</dbReference>
<dbReference type="InterPro" id="IPR000014">
    <property type="entry name" value="PAS"/>
</dbReference>
<dbReference type="InterPro" id="IPR013767">
    <property type="entry name" value="PAS_fold"/>
</dbReference>
<dbReference type="CDD" id="cd00130">
    <property type="entry name" value="PAS"/>
    <property type="match status" value="3"/>
</dbReference>
<dbReference type="InterPro" id="IPR003018">
    <property type="entry name" value="GAF"/>
</dbReference>
<dbReference type="Gene3D" id="3.30.450.20">
    <property type="entry name" value="PAS domain"/>
    <property type="match status" value="3"/>
</dbReference>
<evidence type="ECO:0000259" key="3">
    <source>
        <dbReference type="PROSITE" id="PS50113"/>
    </source>
</evidence>
<protein>
    <submittedName>
        <fullName evidence="4">PAS domain S-box protein</fullName>
    </submittedName>
</protein>
<dbReference type="PANTHER" id="PTHR44757">
    <property type="entry name" value="DIGUANYLATE CYCLASE DGCP"/>
    <property type="match status" value="1"/>
</dbReference>
<reference evidence="4" key="1">
    <citation type="submission" date="2019-02" db="EMBL/GenBank/DDBJ databases">
        <title>Halonotius sp. a new haloarchaeum isolated from saline soil.</title>
        <authorList>
            <person name="Duran-Viseras A."/>
            <person name="Sanchez-Porro C."/>
            <person name="Ventosa A."/>
        </authorList>
    </citation>
    <scope>NUCLEOTIDE SEQUENCE</scope>
    <source>
        <strain evidence="4">F15B</strain>
    </source>
</reference>
<dbReference type="OrthoDB" id="230688at2157"/>
<dbReference type="SUPFAM" id="SSF55874">
    <property type="entry name" value="ATPase domain of HSP90 chaperone/DNA topoisomerase II/histidine kinase"/>
    <property type="match status" value="1"/>
</dbReference>
<dbReference type="InterPro" id="IPR052155">
    <property type="entry name" value="Biofilm_reg_signaling"/>
</dbReference>
<feature type="domain" description="PAC" evidence="3">
    <location>
        <begin position="589"/>
        <end position="641"/>
    </location>
</feature>
<dbReference type="InterPro" id="IPR001610">
    <property type="entry name" value="PAC"/>
</dbReference>
<dbReference type="InterPro" id="IPR036890">
    <property type="entry name" value="HATPase_C_sf"/>
</dbReference>
<dbReference type="PROSITE" id="PS50113">
    <property type="entry name" value="PAC"/>
    <property type="match status" value="1"/>
</dbReference>
<evidence type="ECO:0000313" key="5">
    <source>
        <dbReference type="Proteomes" id="UP000705823"/>
    </source>
</evidence>
<dbReference type="Pfam" id="PF13426">
    <property type="entry name" value="PAS_9"/>
    <property type="match status" value="2"/>
</dbReference>
<proteinExistence type="predicted"/>
<dbReference type="SMART" id="SM00091">
    <property type="entry name" value="PAS"/>
    <property type="match status" value="3"/>
</dbReference>
<dbReference type="SUPFAM" id="SSF55785">
    <property type="entry name" value="PYP-like sensor domain (PAS domain)"/>
    <property type="match status" value="3"/>
</dbReference>
<feature type="domain" description="PAS" evidence="2">
    <location>
        <begin position="642"/>
        <end position="714"/>
    </location>
</feature>
<dbReference type="Pfam" id="PF00989">
    <property type="entry name" value="PAS"/>
    <property type="match status" value="1"/>
</dbReference>
<dbReference type="Pfam" id="PF01590">
    <property type="entry name" value="GAF"/>
    <property type="match status" value="1"/>
</dbReference>
<accession>A0A8J8P9Z1</accession>
<dbReference type="InterPro" id="IPR029016">
    <property type="entry name" value="GAF-like_dom_sf"/>
</dbReference>
<dbReference type="Pfam" id="PF02518">
    <property type="entry name" value="HATPase_c"/>
    <property type="match status" value="1"/>
</dbReference>
<feature type="domain" description="PAS" evidence="2">
    <location>
        <begin position="398"/>
        <end position="452"/>
    </location>
</feature>
<evidence type="ECO:0000313" key="4">
    <source>
        <dbReference type="EMBL" id="TQQ82949.1"/>
    </source>
</evidence>
<dbReference type="EMBL" id="RKLU01000002">
    <property type="protein sequence ID" value="TQQ82949.1"/>
    <property type="molecule type" value="Genomic_DNA"/>
</dbReference>
<feature type="domain" description="Histidine kinase" evidence="1">
    <location>
        <begin position="185"/>
        <end position="385"/>
    </location>
</feature>
<dbReference type="InterPro" id="IPR035965">
    <property type="entry name" value="PAS-like_dom_sf"/>
</dbReference>
<dbReference type="PRINTS" id="PR00344">
    <property type="entry name" value="BCTRLSENSOR"/>
</dbReference>
<comment type="caution">
    <text evidence="4">The sequence shown here is derived from an EMBL/GenBank/DDBJ whole genome shotgun (WGS) entry which is preliminary data.</text>
</comment>